<comment type="subunit">
    <text evidence="2">Homodimer.</text>
</comment>
<evidence type="ECO:0000256" key="4">
    <source>
        <dbReference type="ARBA" id="ARBA00022679"/>
    </source>
</evidence>
<dbReference type="GO" id="GO:0042802">
    <property type="term" value="F:identical protein binding"/>
    <property type="evidence" value="ECO:0007669"/>
    <property type="project" value="TreeGrafter"/>
</dbReference>
<evidence type="ECO:0000256" key="5">
    <source>
        <dbReference type="ARBA" id="ARBA00022898"/>
    </source>
</evidence>
<dbReference type="PANTHER" id="PTHR11879">
    <property type="entry name" value="ASPARTATE AMINOTRANSFERASE"/>
    <property type="match status" value="1"/>
</dbReference>
<reference evidence="8 10" key="2">
    <citation type="submission" date="2018-06" db="EMBL/GenBank/DDBJ databases">
        <authorList>
            <consortium name="Pathogen Informatics"/>
            <person name="Doyle S."/>
        </authorList>
    </citation>
    <scope>NUCLEOTIDE SEQUENCE [LARGE SCALE GENOMIC DNA]</scope>
    <source>
        <strain evidence="8 10">NCTC11227</strain>
    </source>
</reference>
<dbReference type="Proteomes" id="UP000255102">
    <property type="component" value="Unassembled WGS sequence"/>
</dbReference>
<dbReference type="SUPFAM" id="SSF53383">
    <property type="entry name" value="PLP-dependent transferases"/>
    <property type="match status" value="1"/>
</dbReference>
<evidence type="ECO:0000313" key="7">
    <source>
        <dbReference type="EMBL" id="ANB91917.1"/>
    </source>
</evidence>
<evidence type="ECO:0000313" key="9">
    <source>
        <dbReference type="Proteomes" id="UP000076765"/>
    </source>
</evidence>
<dbReference type="InterPro" id="IPR015422">
    <property type="entry name" value="PyrdxlP-dep_Trfase_small"/>
</dbReference>
<evidence type="ECO:0000256" key="1">
    <source>
        <dbReference type="ARBA" id="ARBA00001933"/>
    </source>
</evidence>
<dbReference type="EMBL" id="UGPW01000001">
    <property type="protein sequence ID" value="STY87650.1"/>
    <property type="molecule type" value="Genomic_DNA"/>
</dbReference>
<keyword evidence="3 8" id="KW-0032">Aminotransferase</keyword>
<accession>A0A378PND3</accession>
<dbReference type="GO" id="GO:0005829">
    <property type="term" value="C:cytosol"/>
    <property type="evidence" value="ECO:0007669"/>
    <property type="project" value="TreeGrafter"/>
</dbReference>
<evidence type="ECO:0000256" key="3">
    <source>
        <dbReference type="ARBA" id="ARBA00022576"/>
    </source>
</evidence>
<dbReference type="GO" id="GO:0030170">
    <property type="term" value="F:pyridoxal phosphate binding"/>
    <property type="evidence" value="ECO:0007669"/>
    <property type="project" value="InterPro"/>
</dbReference>
<dbReference type="Gene3D" id="3.90.1150.10">
    <property type="entry name" value="Aspartate Aminotransferase, domain 1"/>
    <property type="match status" value="1"/>
</dbReference>
<dbReference type="InterPro" id="IPR004839">
    <property type="entry name" value="Aminotransferase_I/II_large"/>
</dbReference>
<comment type="cofactor">
    <cofactor evidence="1">
        <name>pyridoxal 5'-phosphate</name>
        <dbReference type="ChEBI" id="CHEBI:597326"/>
    </cofactor>
</comment>
<dbReference type="InterPro" id="IPR015424">
    <property type="entry name" value="PyrdxlP-dep_Trfase"/>
</dbReference>
<dbReference type="AlphaFoldDB" id="A0A378PND3"/>
<sequence>MGLSPQEAERVLGQLKFTVRRIYSSPPSHGGAVVDVIMNDDALFTQWVGEVYEMRDRIREMRQKLQDALTAKLPERDFSYFTKQRGMFSFTGLTTEQVVRLREEFAVYMVENGRMCLAGLNHDNIDHVAHAIAEVLR</sequence>
<dbReference type="GO" id="GO:0004838">
    <property type="term" value="F:L-tyrosine-2-oxoglutarate transaminase activity"/>
    <property type="evidence" value="ECO:0007669"/>
    <property type="project" value="TreeGrafter"/>
</dbReference>
<protein>
    <submittedName>
        <fullName evidence="8">Aromatic-amino-acid aminotransferase</fullName>
        <ecNumber evidence="8">2.6.1.57</ecNumber>
    </submittedName>
</protein>
<dbReference type="PRINTS" id="PR00799">
    <property type="entry name" value="TRANSAMINASE"/>
</dbReference>
<dbReference type="STRING" id="29433.MOVS_08000"/>
<feature type="domain" description="Aminotransferase class I/classII large" evidence="6">
    <location>
        <begin position="9"/>
        <end position="132"/>
    </location>
</feature>
<dbReference type="KEGG" id="moi:MOVS_08000"/>
<name>A0A378PND3_9GAMM</name>
<evidence type="ECO:0000313" key="8">
    <source>
        <dbReference type="EMBL" id="STY87650.1"/>
    </source>
</evidence>
<dbReference type="EC" id="2.6.1.57" evidence="8"/>
<evidence type="ECO:0000256" key="2">
    <source>
        <dbReference type="ARBA" id="ARBA00011738"/>
    </source>
</evidence>
<dbReference type="EMBL" id="CP011158">
    <property type="protein sequence ID" value="ANB91917.1"/>
    <property type="molecule type" value="Genomic_DNA"/>
</dbReference>
<keyword evidence="5" id="KW-0663">Pyridoxal phosphate</keyword>
<dbReference type="PANTHER" id="PTHR11879:SF37">
    <property type="entry name" value="AROMATIC-AMINO-ACID AMINOTRANSFERASE"/>
    <property type="match status" value="1"/>
</dbReference>
<reference evidence="7 9" key="1">
    <citation type="submission" date="2015-04" db="EMBL/GenBank/DDBJ databases">
        <authorList>
            <person name="Calcutt M.J."/>
            <person name="Foecking M.F."/>
        </authorList>
    </citation>
    <scope>NUCLEOTIDE SEQUENCE [LARGE SCALE GENOMIC DNA]</scope>
    <source>
        <strain evidence="7 9">199/55</strain>
    </source>
</reference>
<gene>
    <name evidence="8" type="primary">tyrB_2</name>
    <name evidence="7" type="ORF">MOVS_08000</name>
    <name evidence="8" type="ORF">NCTC11227_01669</name>
</gene>
<keyword evidence="9" id="KW-1185">Reference proteome</keyword>
<dbReference type="Proteomes" id="UP000076765">
    <property type="component" value="Chromosome"/>
</dbReference>
<evidence type="ECO:0000259" key="6">
    <source>
        <dbReference type="Pfam" id="PF00155"/>
    </source>
</evidence>
<proteinExistence type="predicted"/>
<dbReference type="Pfam" id="PF00155">
    <property type="entry name" value="Aminotran_1_2"/>
    <property type="match status" value="1"/>
</dbReference>
<keyword evidence="4 8" id="KW-0808">Transferase</keyword>
<dbReference type="InterPro" id="IPR000796">
    <property type="entry name" value="Asp_trans"/>
</dbReference>
<evidence type="ECO:0000313" key="10">
    <source>
        <dbReference type="Proteomes" id="UP000255102"/>
    </source>
</evidence>
<organism evidence="8 10">
    <name type="scientific">Moraxella ovis</name>
    <dbReference type="NCBI Taxonomy" id="29433"/>
    <lineage>
        <taxon>Bacteria</taxon>
        <taxon>Pseudomonadati</taxon>
        <taxon>Pseudomonadota</taxon>
        <taxon>Gammaproteobacteria</taxon>
        <taxon>Moraxellales</taxon>
        <taxon>Moraxellaceae</taxon>
        <taxon>Moraxella</taxon>
    </lineage>
</organism>
<dbReference type="GO" id="GO:0033585">
    <property type="term" value="P:L-phenylalanine biosynthetic process from chorismate via phenylpyruvate"/>
    <property type="evidence" value="ECO:0007669"/>
    <property type="project" value="TreeGrafter"/>
</dbReference>